<feature type="transmembrane region" description="Helical" evidence="1">
    <location>
        <begin position="82"/>
        <end position="101"/>
    </location>
</feature>
<organism evidence="2 3">
    <name type="scientific">Kitasatospora kazusensis</name>
    <dbReference type="NCBI Taxonomy" id="407974"/>
    <lineage>
        <taxon>Bacteria</taxon>
        <taxon>Bacillati</taxon>
        <taxon>Actinomycetota</taxon>
        <taxon>Actinomycetes</taxon>
        <taxon>Kitasatosporales</taxon>
        <taxon>Streptomycetaceae</taxon>
        <taxon>Kitasatospora</taxon>
    </lineage>
</organism>
<evidence type="ECO:0000313" key="2">
    <source>
        <dbReference type="EMBL" id="GAA2130543.1"/>
    </source>
</evidence>
<feature type="transmembrane region" description="Helical" evidence="1">
    <location>
        <begin position="205"/>
        <end position="225"/>
    </location>
</feature>
<name>A0ABN2YS63_9ACTN</name>
<keyword evidence="1" id="KW-1133">Transmembrane helix</keyword>
<evidence type="ECO:0008006" key="4">
    <source>
        <dbReference type="Google" id="ProtNLM"/>
    </source>
</evidence>
<evidence type="ECO:0000256" key="1">
    <source>
        <dbReference type="SAM" id="Phobius"/>
    </source>
</evidence>
<dbReference type="Proteomes" id="UP001422759">
    <property type="component" value="Unassembled WGS sequence"/>
</dbReference>
<protein>
    <recommendedName>
        <fullName evidence="4">Integral membrane protein</fullName>
    </recommendedName>
</protein>
<feature type="transmembrane region" description="Helical" evidence="1">
    <location>
        <begin position="113"/>
        <end position="134"/>
    </location>
</feature>
<keyword evidence="3" id="KW-1185">Reference proteome</keyword>
<dbReference type="RefSeq" id="WP_344459848.1">
    <property type="nucleotide sequence ID" value="NZ_BAAANT010000001.1"/>
</dbReference>
<sequence>MTQLMGRPVLGLPGELGTRSVLADVLTGVRAALLTLAVIAVPVLGLWVLTPYGDDTAAGAGRLACALWLLGHGAPLTRGGPAVPVTVTPLLSTVFTAVLLVRTGARLGRRDRNPWRAALGVGAGYLAVAAVAVAECGASGALRARPLLDLPAVAALVGLSLAAGLRSAAGAWRPALPGWAARVPDWAVPVDGGPAVRRAAAAGGFGLVAAGGLVLTATLLFGGGAAGRSVQGLGPDVAGFAGLLLACTLLLPNAVLWAAAYALGTGFAVGTGTVVAPTGVRLGAVPDFPLLALLPESGGPGGPGWRLLACGLPLLAGLVPAVLLGRAAAGGRGAEAAPPWHPAATALAALGGSALAGAGAALCAWLAGGALAAGRMSDLGPAPWPAGLAATGWLAVTAVPGALLVRWWLTRGAAPSWWQRITACTVRRAAATRIALHRVLAWAAGLRSPFAWWRGRP</sequence>
<dbReference type="Pfam" id="PF19877">
    <property type="entry name" value="DUF6350"/>
    <property type="match status" value="1"/>
</dbReference>
<feature type="transmembrane region" description="Helical" evidence="1">
    <location>
        <begin position="237"/>
        <end position="259"/>
    </location>
</feature>
<accession>A0ABN2YS63</accession>
<keyword evidence="1" id="KW-0472">Membrane</keyword>
<feature type="transmembrane region" description="Helical" evidence="1">
    <location>
        <begin position="146"/>
        <end position="165"/>
    </location>
</feature>
<comment type="caution">
    <text evidence="2">The sequence shown here is derived from an EMBL/GenBank/DDBJ whole genome shotgun (WGS) entry which is preliminary data.</text>
</comment>
<feature type="transmembrane region" description="Helical" evidence="1">
    <location>
        <begin position="387"/>
        <end position="409"/>
    </location>
</feature>
<gene>
    <name evidence="2" type="ORF">GCM10009760_03220</name>
</gene>
<keyword evidence="1" id="KW-0812">Transmembrane</keyword>
<feature type="transmembrane region" description="Helical" evidence="1">
    <location>
        <begin position="346"/>
        <end position="367"/>
    </location>
</feature>
<dbReference type="EMBL" id="BAAANT010000001">
    <property type="protein sequence ID" value="GAA2130543.1"/>
    <property type="molecule type" value="Genomic_DNA"/>
</dbReference>
<feature type="transmembrane region" description="Helical" evidence="1">
    <location>
        <begin position="266"/>
        <end position="284"/>
    </location>
</feature>
<dbReference type="InterPro" id="IPR045931">
    <property type="entry name" value="DUF6350"/>
</dbReference>
<feature type="transmembrane region" description="Helical" evidence="1">
    <location>
        <begin position="304"/>
        <end position="325"/>
    </location>
</feature>
<reference evidence="2 3" key="1">
    <citation type="journal article" date="2019" name="Int. J. Syst. Evol. Microbiol.">
        <title>The Global Catalogue of Microorganisms (GCM) 10K type strain sequencing project: providing services to taxonomists for standard genome sequencing and annotation.</title>
        <authorList>
            <consortium name="The Broad Institute Genomics Platform"/>
            <consortium name="The Broad Institute Genome Sequencing Center for Infectious Disease"/>
            <person name="Wu L."/>
            <person name="Ma J."/>
        </authorList>
    </citation>
    <scope>NUCLEOTIDE SEQUENCE [LARGE SCALE GENOMIC DNA]</scope>
    <source>
        <strain evidence="2 3">JCM 14560</strain>
    </source>
</reference>
<feature type="transmembrane region" description="Helical" evidence="1">
    <location>
        <begin position="21"/>
        <end position="49"/>
    </location>
</feature>
<evidence type="ECO:0000313" key="3">
    <source>
        <dbReference type="Proteomes" id="UP001422759"/>
    </source>
</evidence>
<proteinExistence type="predicted"/>